<sequence>MTRVLLVADSGPEIGGGHVMRIATLAGALGALGADCALLCPAHGARLARSLGLEGLELIEGPAAPSDLADAARDRTADLVVFDHYRLGAGDHGRARAGRPAAAVDDLADRPLDVCLAVDLGPDRTAADYEGLLPAGARLCLGPRYALVRPEFAALRAERLGRGSGGAVHRLFVALGLTDVGGITGRVVSRLLPRMGQVRADVVLAPEAPSRQVLELLAARDPRLHLIDPTPDIAPVMAAADLAIGAGGGSTWERCTLGLPTLLLVLAPNQAPSAEALARRGAAEVIDVSDPAFEALFDRAFTGLMSDAGRRRRLSERAAALCDGRGAARAAEAVLALVD</sequence>
<dbReference type="Proteomes" id="UP001169063">
    <property type="component" value="Unassembled WGS sequence"/>
</dbReference>
<dbReference type="EMBL" id="JAUKTR010000001">
    <property type="protein sequence ID" value="MDO1557941.1"/>
    <property type="molecule type" value="Genomic_DNA"/>
</dbReference>
<dbReference type="SUPFAM" id="SSF53756">
    <property type="entry name" value="UDP-Glycosyltransferase/glycogen phosphorylase"/>
    <property type="match status" value="1"/>
</dbReference>
<evidence type="ECO:0000313" key="1">
    <source>
        <dbReference type="EMBL" id="MDO1557941.1"/>
    </source>
</evidence>
<dbReference type="PANTHER" id="PTHR21015:SF22">
    <property type="entry name" value="GLYCOSYLTRANSFERASE"/>
    <property type="match status" value="1"/>
</dbReference>
<dbReference type="Gene3D" id="3.40.50.11190">
    <property type="match status" value="1"/>
</dbReference>
<evidence type="ECO:0000313" key="2">
    <source>
        <dbReference type="Proteomes" id="UP001169063"/>
    </source>
</evidence>
<dbReference type="Gene3D" id="3.40.50.2000">
    <property type="entry name" value="Glycogen Phosphorylase B"/>
    <property type="match status" value="1"/>
</dbReference>
<dbReference type="NCBIfam" id="TIGR03590">
    <property type="entry name" value="PseG"/>
    <property type="match status" value="1"/>
</dbReference>
<accession>A0ABT8SHT3</accession>
<dbReference type="GO" id="GO:0016787">
    <property type="term" value="F:hydrolase activity"/>
    <property type="evidence" value="ECO:0007669"/>
    <property type="project" value="UniProtKB-KW"/>
</dbReference>
<dbReference type="PANTHER" id="PTHR21015">
    <property type="entry name" value="UDP-N-ACETYLGLUCOSAMINE--N-ACETYLMURAMYL-(PENTAPEPTIDE) PYROPHOSPHORYL-UNDECAPRENOL N-ACETYLGLUCOSAMINE TRANSFERASE 1"/>
    <property type="match status" value="1"/>
</dbReference>
<organism evidence="1 2">
    <name type="scientific">Peiella sedimenti</name>
    <dbReference type="NCBI Taxonomy" id="3061083"/>
    <lineage>
        <taxon>Bacteria</taxon>
        <taxon>Pseudomonadati</taxon>
        <taxon>Pseudomonadota</taxon>
        <taxon>Alphaproteobacteria</taxon>
        <taxon>Caulobacterales</taxon>
        <taxon>Caulobacteraceae</taxon>
        <taxon>Peiella</taxon>
    </lineage>
</organism>
<reference evidence="1" key="1">
    <citation type="submission" date="2023-07" db="EMBL/GenBank/DDBJ databases">
        <title>Brevundimonas soil sp. nov., isolated from the soil of chemical plant.</title>
        <authorList>
            <person name="Wu N."/>
        </authorList>
    </citation>
    <scope>NUCLEOTIDE SEQUENCE</scope>
    <source>
        <strain evidence="1">XZ-24</strain>
    </source>
</reference>
<gene>
    <name evidence="1" type="primary">pseG</name>
    <name evidence="1" type="ORF">Q0812_00690</name>
</gene>
<dbReference type="InterPro" id="IPR020023">
    <property type="entry name" value="PseG"/>
</dbReference>
<name>A0ABT8SHT3_9CAUL</name>
<keyword evidence="2" id="KW-1185">Reference proteome</keyword>
<proteinExistence type="predicted"/>
<dbReference type="RefSeq" id="WP_302108367.1">
    <property type="nucleotide sequence ID" value="NZ_JAUKTR010000001.1"/>
</dbReference>
<protein>
    <submittedName>
        <fullName evidence="1">UDP-2,4-diacetamido-2,4, 6-trideoxy-beta-L-altropyranose hydrolase</fullName>
        <ecNumber evidence="1">3.6.1.57</ecNumber>
    </submittedName>
</protein>
<comment type="caution">
    <text evidence="1">The sequence shown here is derived from an EMBL/GenBank/DDBJ whole genome shotgun (WGS) entry which is preliminary data.</text>
</comment>
<keyword evidence="1" id="KW-0378">Hydrolase</keyword>
<dbReference type="EC" id="3.6.1.57" evidence="1"/>